<evidence type="ECO:0000256" key="3">
    <source>
        <dbReference type="ARBA" id="ARBA00022475"/>
    </source>
</evidence>
<sequence>MKEYAPVVLRLAISLVFLWFASQQLMSTEMWTGLIPVSLIETTGFSAANFVHLNAAFEVVFGLTLMAGFFTRVSALLLALHLLSIILNLGYSAVAIRDFGLMLALVAVFLYGADRWSFDYHIKLKSELVEPRL</sequence>
<evidence type="ECO:0000256" key="2">
    <source>
        <dbReference type="ARBA" id="ARBA00006679"/>
    </source>
</evidence>
<name>A0A1G2MZF4_9BACT</name>
<dbReference type="AlphaFoldDB" id="A0A1G2MZF4"/>
<feature type="transmembrane region" description="Helical" evidence="7">
    <location>
        <begin position="7"/>
        <end position="26"/>
    </location>
</feature>
<protein>
    <recommendedName>
        <fullName evidence="10">DoxX family protein</fullName>
    </recommendedName>
</protein>
<gene>
    <name evidence="8" type="ORF">A3F51_01535</name>
</gene>
<dbReference type="STRING" id="1802315.A3F51_01535"/>
<dbReference type="PANTHER" id="PTHR33452:SF1">
    <property type="entry name" value="INNER MEMBRANE PROTEIN YPHA-RELATED"/>
    <property type="match status" value="1"/>
</dbReference>
<proteinExistence type="inferred from homology"/>
<comment type="caution">
    <text evidence="8">The sequence shown here is derived from an EMBL/GenBank/DDBJ whole genome shotgun (WGS) entry which is preliminary data.</text>
</comment>
<evidence type="ECO:0000313" key="9">
    <source>
        <dbReference type="Proteomes" id="UP000178089"/>
    </source>
</evidence>
<keyword evidence="6 7" id="KW-0472">Membrane</keyword>
<organism evidence="8 9">
    <name type="scientific">Candidatus Taylorbacteria bacterium RIFCSPHIGHO2_12_FULL_45_16</name>
    <dbReference type="NCBI Taxonomy" id="1802315"/>
    <lineage>
        <taxon>Bacteria</taxon>
        <taxon>Candidatus Tayloriibacteriota</taxon>
    </lineage>
</organism>
<dbReference type="Proteomes" id="UP000178089">
    <property type="component" value="Unassembled WGS sequence"/>
</dbReference>
<keyword evidence="4 7" id="KW-0812">Transmembrane</keyword>
<evidence type="ECO:0000313" key="8">
    <source>
        <dbReference type="EMBL" id="OHA29277.1"/>
    </source>
</evidence>
<dbReference type="InterPro" id="IPR032808">
    <property type="entry name" value="DoxX"/>
</dbReference>
<comment type="similarity">
    <text evidence="2">Belongs to the DoxX family.</text>
</comment>
<dbReference type="InterPro" id="IPR051907">
    <property type="entry name" value="DoxX-like_oxidoreductase"/>
</dbReference>
<dbReference type="Pfam" id="PF07681">
    <property type="entry name" value="DoxX"/>
    <property type="match status" value="1"/>
</dbReference>
<keyword evidence="3" id="KW-1003">Cell membrane</keyword>
<evidence type="ECO:0000256" key="7">
    <source>
        <dbReference type="SAM" id="Phobius"/>
    </source>
</evidence>
<comment type="subcellular location">
    <subcellularLocation>
        <location evidence="1">Cell membrane</location>
        <topology evidence="1">Multi-pass membrane protein</topology>
    </subcellularLocation>
</comment>
<keyword evidence="5 7" id="KW-1133">Transmembrane helix</keyword>
<dbReference type="GO" id="GO:0005886">
    <property type="term" value="C:plasma membrane"/>
    <property type="evidence" value="ECO:0007669"/>
    <property type="project" value="UniProtKB-SubCell"/>
</dbReference>
<reference evidence="8 9" key="1">
    <citation type="journal article" date="2016" name="Nat. Commun.">
        <title>Thousands of microbial genomes shed light on interconnected biogeochemical processes in an aquifer system.</title>
        <authorList>
            <person name="Anantharaman K."/>
            <person name="Brown C.T."/>
            <person name="Hug L.A."/>
            <person name="Sharon I."/>
            <person name="Castelle C.J."/>
            <person name="Probst A.J."/>
            <person name="Thomas B.C."/>
            <person name="Singh A."/>
            <person name="Wilkins M.J."/>
            <person name="Karaoz U."/>
            <person name="Brodie E.L."/>
            <person name="Williams K.H."/>
            <person name="Hubbard S.S."/>
            <person name="Banfield J.F."/>
        </authorList>
    </citation>
    <scope>NUCLEOTIDE SEQUENCE [LARGE SCALE GENOMIC DNA]</scope>
</reference>
<evidence type="ECO:0000256" key="4">
    <source>
        <dbReference type="ARBA" id="ARBA00022692"/>
    </source>
</evidence>
<accession>A0A1G2MZF4</accession>
<evidence type="ECO:0000256" key="5">
    <source>
        <dbReference type="ARBA" id="ARBA00022989"/>
    </source>
</evidence>
<evidence type="ECO:0000256" key="6">
    <source>
        <dbReference type="ARBA" id="ARBA00023136"/>
    </source>
</evidence>
<evidence type="ECO:0000256" key="1">
    <source>
        <dbReference type="ARBA" id="ARBA00004651"/>
    </source>
</evidence>
<feature type="transmembrane region" description="Helical" evidence="7">
    <location>
        <begin position="99"/>
        <end position="118"/>
    </location>
</feature>
<dbReference type="EMBL" id="MHRT01000005">
    <property type="protein sequence ID" value="OHA29277.1"/>
    <property type="molecule type" value="Genomic_DNA"/>
</dbReference>
<dbReference type="PANTHER" id="PTHR33452">
    <property type="entry name" value="OXIDOREDUCTASE CATD-RELATED"/>
    <property type="match status" value="1"/>
</dbReference>
<evidence type="ECO:0008006" key="10">
    <source>
        <dbReference type="Google" id="ProtNLM"/>
    </source>
</evidence>